<protein>
    <submittedName>
        <fullName evidence="1">Uncharacterized protein</fullName>
    </submittedName>
</protein>
<reference evidence="1 2" key="1">
    <citation type="submission" date="2019-09" db="EMBL/GenBank/DDBJ databases">
        <title>Taxonomic organization of the family Brucellaceae based on a phylogenomic approach.</title>
        <authorList>
            <person name="Leclercq S."/>
            <person name="Cloeckaert A."/>
            <person name="Zygmunt M.S."/>
        </authorList>
    </citation>
    <scope>NUCLEOTIDE SEQUENCE [LARGE SCALE GENOMIC DNA]</scope>
    <source>
        <strain evidence="1 2">WS1830</strain>
    </source>
</reference>
<proteinExistence type="predicted"/>
<organism evidence="1 2">
    <name type="scientific">Brucella tritici</name>
    <dbReference type="NCBI Taxonomy" id="94626"/>
    <lineage>
        <taxon>Bacteria</taxon>
        <taxon>Pseudomonadati</taxon>
        <taxon>Pseudomonadota</taxon>
        <taxon>Alphaproteobacteria</taxon>
        <taxon>Hyphomicrobiales</taxon>
        <taxon>Brucellaceae</taxon>
        <taxon>Brucella/Ochrobactrum group</taxon>
        <taxon>Brucella</taxon>
    </lineage>
</organism>
<sequence>MTSATALLPRASQITVRQTTRRIISLLSGAVPVKAEPLQVFVSSHYPAQSRFPLLLEML</sequence>
<evidence type="ECO:0000313" key="1">
    <source>
        <dbReference type="EMBL" id="KAB2684255.1"/>
    </source>
</evidence>
<name>A0A6L3YMM8_9HYPH</name>
<accession>A0A6L3YMM8</accession>
<comment type="caution">
    <text evidence="1">The sequence shown here is derived from an EMBL/GenBank/DDBJ whole genome shotgun (WGS) entry which is preliminary data.</text>
</comment>
<evidence type="ECO:0000313" key="2">
    <source>
        <dbReference type="Proteomes" id="UP000481643"/>
    </source>
</evidence>
<gene>
    <name evidence="1" type="ORF">F9L08_14670</name>
</gene>
<dbReference type="AlphaFoldDB" id="A0A6L3YMM8"/>
<dbReference type="EMBL" id="WBVX01000014">
    <property type="protein sequence ID" value="KAB2684255.1"/>
    <property type="molecule type" value="Genomic_DNA"/>
</dbReference>
<dbReference type="Proteomes" id="UP000481643">
    <property type="component" value="Unassembled WGS sequence"/>
</dbReference>